<name>A0A1M5UMG1_9FLAO</name>
<sequence length="224" mass="25814">MEKIILILICLLFLTSCEKEKAIELQDFNFNNKTSAYFSDKDKYKTYANYYQIKSEVIGVDTIADGEFIGSEKPIRIEYRQEIFSYEDVLARFDDFDFNAINFATTVDGRMMVFNAVAGKISLEETKKFVELLDGKYGKSKVSKETFIKPYDIYTWHLGDRIIKYCIVGDDGSNTLKIEARQANKNSNSGEKESHVRAFLYLIKNEYANQVIGKMNSGDLLYCK</sequence>
<dbReference type="eggNOG" id="ENOG502ZYV1">
    <property type="taxonomic scope" value="Bacteria"/>
</dbReference>
<evidence type="ECO:0000313" key="1">
    <source>
        <dbReference type="EMBL" id="SHH64076.1"/>
    </source>
</evidence>
<dbReference type="AlphaFoldDB" id="A0A1M5UMG1"/>
<evidence type="ECO:0008006" key="3">
    <source>
        <dbReference type="Google" id="ProtNLM"/>
    </source>
</evidence>
<dbReference type="Proteomes" id="UP000184047">
    <property type="component" value="Unassembled WGS sequence"/>
</dbReference>
<evidence type="ECO:0000313" key="2">
    <source>
        <dbReference type="Proteomes" id="UP000184047"/>
    </source>
</evidence>
<dbReference type="PROSITE" id="PS51257">
    <property type="entry name" value="PROKAR_LIPOPROTEIN"/>
    <property type="match status" value="1"/>
</dbReference>
<dbReference type="RefSeq" id="WP_073064897.1">
    <property type="nucleotide sequence ID" value="NZ_FQWT01000005.1"/>
</dbReference>
<gene>
    <name evidence="1" type="ORF">SAMN05421866_3291</name>
</gene>
<dbReference type="EMBL" id="FQWT01000005">
    <property type="protein sequence ID" value="SHH64076.1"/>
    <property type="molecule type" value="Genomic_DNA"/>
</dbReference>
<reference evidence="2" key="1">
    <citation type="submission" date="2016-11" db="EMBL/GenBank/DDBJ databases">
        <authorList>
            <person name="Varghese N."/>
            <person name="Submissions S."/>
        </authorList>
    </citation>
    <scope>NUCLEOTIDE SEQUENCE [LARGE SCALE GENOMIC DNA]</scope>
    <source>
        <strain evidence="2">DSM 19055</strain>
    </source>
</reference>
<dbReference type="OrthoDB" id="1254210at2"/>
<protein>
    <recommendedName>
        <fullName evidence="3">Lipoprotein</fullName>
    </recommendedName>
</protein>
<proteinExistence type="predicted"/>
<keyword evidence="2" id="KW-1185">Reference proteome</keyword>
<accession>A0A1M5UMG1</accession>
<organism evidence="1 2">
    <name type="scientific">Chryseobacterium oranimense</name>
    <dbReference type="NCBI Taxonomy" id="421058"/>
    <lineage>
        <taxon>Bacteria</taxon>
        <taxon>Pseudomonadati</taxon>
        <taxon>Bacteroidota</taxon>
        <taxon>Flavobacteriia</taxon>
        <taxon>Flavobacteriales</taxon>
        <taxon>Weeksellaceae</taxon>
        <taxon>Chryseobacterium group</taxon>
        <taxon>Chryseobacterium</taxon>
    </lineage>
</organism>
<dbReference type="STRING" id="421058.SAMN05421866_3291"/>